<keyword evidence="4 7" id="KW-0812">Transmembrane</keyword>
<feature type="transmembrane region" description="Helical" evidence="7">
    <location>
        <begin position="253"/>
        <end position="271"/>
    </location>
</feature>
<dbReference type="InterPro" id="IPR035906">
    <property type="entry name" value="MetI-like_sf"/>
</dbReference>
<evidence type="ECO:0000313" key="10">
    <source>
        <dbReference type="EMBL" id="NED99493.1"/>
    </source>
</evidence>
<evidence type="ECO:0000256" key="8">
    <source>
        <dbReference type="SAM" id="MobiDB-lite"/>
    </source>
</evidence>
<evidence type="ECO:0000256" key="3">
    <source>
        <dbReference type="ARBA" id="ARBA00022475"/>
    </source>
</evidence>
<dbReference type="SUPFAM" id="SSF161098">
    <property type="entry name" value="MetI-like"/>
    <property type="match status" value="1"/>
</dbReference>
<reference evidence="10 11" key="1">
    <citation type="submission" date="2020-02" db="EMBL/GenBank/DDBJ databases">
        <authorList>
            <person name="Li X.-J."/>
            <person name="Han X.-M."/>
        </authorList>
    </citation>
    <scope>NUCLEOTIDE SEQUENCE [LARGE SCALE GENOMIC DNA]</scope>
    <source>
        <strain evidence="10 11">CCTCC AB 2017055</strain>
    </source>
</reference>
<dbReference type="GO" id="GO:0055085">
    <property type="term" value="P:transmembrane transport"/>
    <property type="evidence" value="ECO:0007669"/>
    <property type="project" value="InterPro"/>
</dbReference>
<name>A0A6L9S4D2_9ACTN</name>
<dbReference type="PROSITE" id="PS50928">
    <property type="entry name" value="ABC_TM1"/>
    <property type="match status" value="1"/>
</dbReference>
<keyword evidence="2 7" id="KW-0813">Transport</keyword>
<dbReference type="PANTHER" id="PTHR43005:SF1">
    <property type="entry name" value="SPERMIDINE_PUTRESCINE TRANSPORT SYSTEM PERMEASE PROTEIN"/>
    <property type="match status" value="1"/>
</dbReference>
<proteinExistence type="inferred from homology"/>
<evidence type="ECO:0000256" key="7">
    <source>
        <dbReference type="RuleBase" id="RU363032"/>
    </source>
</evidence>
<comment type="caution">
    <text evidence="10">The sequence shown here is derived from an EMBL/GenBank/DDBJ whole genome shotgun (WGS) entry which is preliminary data.</text>
</comment>
<dbReference type="AlphaFoldDB" id="A0A6L9S4D2"/>
<evidence type="ECO:0000259" key="9">
    <source>
        <dbReference type="PROSITE" id="PS50928"/>
    </source>
</evidence>
<evidence type="ECO:0000256" key="2">
    <source>
        <dbReference type="ARBA" id="ARBA00022448"/>
    </source>
</evidence>
<organism evidence="10 11">
    <name type="scientific">Phytoactinopolyspora halotolerans</name>
    <dbReference type="NCBI Taxonomy" id="1981512"/>
    <lineage>
        <taxon>Bacteria</taxon>
        <taxon>Bacillati</taxon>
        <taxon>Actinomycetota</taxon>
        <taxon>Actinomycetes</taxon>
        <taxon>Jiangellales</taxon>
        <taxon>Jiangellaceae</taxon>
        <taxon>Phytoactinopolyspora</taxon>
    </lineage>
</organism>
<feature type="region of interest" description="Disordered" evidence="8">
    <location>
        <begin position="1"/>
        <end position="21"/>
    </location>
</feature>
<accession>A0A6L9S4D2</accession>
<evidence type="ECO:0000313" key="11">
    <source>
        <dbReference type="Proteomes" id="UP000475214"/>
    </source>
</evidence>
<protein>
    <submittedName>
        <fullName evidence="10">Sugar ABC transporter permease</fullName>
    </submittedName>
</protein>
<comment type="subcellular location">
    <subcellularLocation>
        <location evidence="1 7">Cell membrane</location>
        <topology evidence="1 7">Multi-pass membrane protein</topology>
    </subcellularLocation>
</comment>
<feature type="transmembrane region" description="Helical" evidence="7">
    <location>
        <begin position="93"/>
        <end position="114"/>
    </location>
</feature>
<dbReference type="PANTHER" id="PTHR43005">
    <property type="entry name" value="BLR7065 PROTEIN"/>
    <property type="match status" value="1"/>
</dbReference>
<keyword evidence="5 7" id="KW-1133">Transmembrane helix</keyword>
<sequence length="316" mass="34600">MTLAAETTRVRSPRPSGAGRGRRPVPWFKYLSVAPLVILLLAFVGYPVYELVKTSLGTVRLEQGQFLWEFSGFDNFSRVFTDDLFLTSLKNSLIFILATVALTLLFGIALALIVDRATGRLQRVAQNILIWPAIVAPVVVSVVWLLILSPQIGLLNRVLDSLGLPEQGWLGQPVGAMASVIAVDVWHWTPIVFLLVYTALRAIDSSLLEAARVDGATYWQTLRSITLPILTPAIIGAAVIRIIMGVKVFDEMYLLTFGGPGTATTVISIYIRSVFFEDFNFGYGAALSVTVVVLVMAVFLVAVGVRRMTRSGGRRD</sequence>
<evidence type="ECO:0000256" key="1">
    <source>
        <dbReference type="ARBA" id="ARBA00004651"/>
    </source>
</evidence>
<comment type="similarity">
    <text evidence="7">Belongs to the binding-protein-dependent transport system permease family.</text>
</comment>
<gene>
    <name evidence="10" type="ORF">G1H10_04865</name>
</gene>
<dbReference type="InterPro" id="IPR000515">
    <property type="entry name" value="MetI-like"/>
</dbReference>
<keyword evidence="6 7" id="KW-0472">Membrane</keyword>
<feature type="transmembrane region" description="Helical" evidence="7">
    <location>
        <begin position="126"/>
        <end position="147"/>
    </location>
</feature>
<dbReference type="CDD" id="cd06261">
    <property type="entry name" value="TM_PBP2"/>
    <property type="match status" value="1"/>
</dbReference>
<feature type="transmembrane region" description="Helical" evidence="7">
    <location>
        <begin position="283"/>
        <end position="305"/>
    </location>
</feature>
<dbReference type="Proteomes" id="UP000475214">
    <property type="component" value="Unassembled WGS sequence"/>
</dbReference>
<evidence type="ECO:0000256" key="5">
    <source>
        <dbReference type="ARBA" id="ARBA00022989"/>
    </source>
</evidence>
<dbReference type="Pfam" id="PF00528">
    <property type="entry name" value="BPD_transp_1"/>
    <property type="match status" value="1"/>
</dbReference>
<dbReference type="Gene3D" id="1.10.3720.10">
    <property type="entry name" value="MetI-like"/>
    <property type="match status" value="1"/>
</dbReference>
<evidence type="ECO:0000256" key="4">
    <source>
        <dbReference type="ARBA" id="ARBA00022692"/>
    </source>
</evidence>
<dbReference type="RefSeq" id="WP_163733536.1">
    <property type="nucleotide sequence ID" value="NZ_JAAGOA010000003.1"/>
</dbReference>
<evidence type="ECO:0000256" key="6">
    <source>
        <dbReference type="ARBA" id="ARBA00023136"/>
    </source>
</evidence>
<keyword evidence="11" id="KW-1185">Reference proteome</keyword>
<keyword evidence="3" id="KW-1003">Cell membrane</keyword>
<dbReference type="EMBL" id="JAAGOA010000003">
    <property type="protein sequence ID" value="NED99493.1"/>
    <property type="molecule type" value="Genomic_DNA"/>
</dbReference>
<feature type="domain" description="ABC transmembrane type-1" evidence="9">
    <location>
        <begin position="89"/>
        <end position="302"/>
    </location>
</feature>
<dbReference type="GO" id="GO:0005886">
    <property type="term" value="C:plasma membrane"/>
    <property type="evidence" value="ECO:0007669"/>
    <property type="project" value="UniProtKB-SubCell"/>
</dbReference>
<feature type="transmembrane region" description="Helical" evidence="7">
    <location>
        <begin position="225"/>
        <end position="246"/>
    </location>
</feature>
<feature type="transmembrane region" description="Helical" evidence="7">
    <location>
        <begin position="30"/>
        <end position="49"/>
    </location>
</feature>